<protein>
    <recommendedName>
        <fullName evidence="1">Tc1-like transposase DDE domain-containing protein</fullName>
    </recommendedName>
</protein>
<feature type="domain" description="Tc1-like transposase DDE" evidence="1">
    <location>
        <begin position="14"/>
        <end position="64"/>
    </location>
</feature>
<dbReference type="InterPro" id="IPR036397">
    <property type="entry name" value="RNaseH_sf"/>
</dbReference>
<dbReference type="OrthoDB" id="10045182at2759"/>
<dbReference type="Gene3D" id="3.30.420.10">
    <property type="entry name" value="Ribonuclease H-like superfamily/Ribonuclease H"/>
    <property type="match status" value="1"/>
</dbReference>
<comment type="caution">
    <text evidence="2">The sequence shown here is derived from an EMBL/GenBank/DDBJ whole genome shotgun (WGS) entry which is preliminary data.</text>
</comment>
<evidence type="ECO:0000313" key="3">
    <source>
        <dbReference type="Proteomes" id="UP001142489"/>
    </source>
</evidence>
<dbReference type="EMBL" id="JAPFRF010000010">
    <property type="protein sequence ID" value="KAJ7320342.1"/>
    <property type="molecule type" value="Genomic_DNA"/>
</dbReference>
<gene>
    <name evidence="2" type="ORF">JRQ81_019853</name>
</gene>
<dbReference type="GO" id="GO:0003676">
    <property type="term" value="F:nucleic acid binding"/>
    <property type="evidence" value="ECO:0007669"/>
    <property type="project" value="InterPro"/>
</dbReference>
<keyword evidence="3" id="KW-1185">Reference proteome</keyword>
<organism evidence="2 3">
    <name type="scientific">Phrynocephalus forsythii</name>
    <dbReference type="NCBI Taxonomy" id="171643"/>
    <lineage>
        <taxon>Eukaryota</taxon>
        <taxon>Metazoa</taxon>
        <taxon>Chordata</taxon>
        <taxon>Craniata</taxon>
        <taxon>Vertebrata</taxon>
        <taxon>Euteleostomi</taxon>
        <taxon>Lepidosauria</taxon>
        <taxon>Squamata</taxon>
        <taxon>Bifurcata</taxon>
        <taxon>Unidentata</taxon>
        <taxon>Episquamata</taxon>
        <taxon>Toxicofera</taxon>
        <taxon>Iguania</taxon>
        <taxon>Acrodonta</taxon>
        <taxon>Agamidae</taxon>
        <taxon>Agaminae</taxon>
        <taxon>Phrynocephalus</taxon>
    </lineage>
</organism>
<proteinExistence type="predicted"/>
<accession>A0A9Q0XPQ5</accession>
<dbReference type="AlphaFoldDB" id="A0A9Q0XPQ5"/>
<reference evidence="2" key="1">
    <citation type="journal article" date="2023" name="DNA Res.">
        <title>Chromosome-level genome assembly of Phrynocephalus forsythii using third-generation DNA sequencing and Hi-C analysis.</title>
        <authorList>
            <person name="Qi Y."/>
            <person name="Zhao W."/>
            <person name="Zhao Y."/>
            <person name="Niu C."/>
            <person name="Cao S."/>
            <person name="Zhang Y."/>
        </authorList>
    </citation>
    <scope>NUCLEOTIDE SEQUENCE</scope>
    <source>
        <tissue evidence="2">Muscle</tissue>
    </source>
</reference>
<dbReference type="InterPro" id="IPR038717">
    <property type="entry name" value="Tc1-like_DDE_dom"/>
</dbReference>
<evidence type="ECO:0000259" key="1">
    <source>
        <dbReference type="Pfam" id="PF13358"/>
    </source>
</evidence>
<dbReference type="Proteomes" id="UP001142489">
    <property type="component" value="Unassembled WGS sequence"/>
</dbReference>
<dbReference type="Pfam" id="PF13358">
    <property type="entry name" value="DDE_3"/>
    <property type="match status" value="1"/>
</dbReference>
<evidence type="ECO:0000313" key="2">
    <source>
        <dbReference type="EMBL" id="KAJ7320342.1"/>
    </source>
</evidence>
<name>A0A9Q0XPQ5_9SAUR</name>
<sequence length="106" mass="12185">MVFPDGSGLFPQENAPCHTAKIVWEWFEEHVKESMVLPWPPDSPDLYPIKHPWEVLEHHIQSRDCPTLQLAEIKDLLLMSCCQIAQDTFRGLVESMALFIRAVLVS</sequence>